<feature type="compositionally biased region" description="Polar residues" evidence="1">
    <location>
        <begin position="63"/>
        <end position="72"/>
    </location>
</feature>
<feature type="compositionally biased region" description="Polar residues" evidence="1">
    <location>
        <begin position="80"/>
        <end position="96"/>
    </location>
</feature>
<name>A0ABR1YD21_9PEZI</name>
<keyword evidence="3" id="KW-1185">Reference proteome</keyword>
<organism evidence="2 3">
    <name type="scientific">Phyllosticta capitalensis</name>
    <dbReference type="NCBI Taxonomy" id="121624"/>
    <lineage>
        <taxon>Eukaryota</taxon>
        <taxon>Fungi</taxon>
        <taxon>Dikarya</taxon>
        <taxon>Ascomycota</taxon>
        <taxon>Pezizomycotina</taxon>
        <taxon>Dothideomycetes</taxon>
        <taxon>Dothideomycetes incertae sedis</taxon>
        <taxon>Botryosphaeriales</taxon>
        <taxon>Phyllostictaceae</taxon>
        <taxon>Phyllosticta</taxon>
    </lineage>
</organism>
<evidence type="ECO:0000313" key="2">
    <source>
        <dbReference type="EMBL" id="KAK8226067.1"/>
    </source>
</evidence>
<sequence length="231" mass="26412">MVVCPLCYQESKANSYQKSSITKAKWADCDYLAPSTPARTRATGNLKTYQVNNDQLNQEDKNQNSVHSQDSPSPDVEITFPSSETIRNSSSPSTSLKGLPTPPNTTSEFKPHGPLDTYEMEDIVPSDICFSKRHGAYRIIAKGHDEQWNRLYRLHYFERDFSKGNIGYRFNNKDRSWGFLNPDGQIYWQDGLGEIKKWLPADSEEWRWRPVSKGAKEEWRILKGGVSPTVS</sequence>
<comment type="caution">
    <text evidence="2">The sequence shown here is derived from an EMBL/GenBank/DDBJ whole genome shotgun (WGS) entry which is preliminary data.</text>
</comment>
<dbReference type="EMBL" id="JBBWRZ010000011">
    <property type="protein sequence ID" value="KAK8226067.1"/>
    <property type="molecule type" value="Genomic_DNA"/>
</dbReference>
<protein>
    <submittedName>
        <fullName evidence="2">Uncharacterized protein</fullName>
    </submittedName>
</protein>
<evidence type="ECO:0000313" key="3">
    <source>
        <dbReference type="Proteomes" id="UP001492380"/>
    </source>
</evidence>
<evidence type="ECO:0000256" key="1">
    <source>
        <dbReference type="SAM" id="MobiDB-lite"/>
    </source>
</evidence>
<accession>A0ABR1YD21</accession>
<dbReference type="Proteomes" id="UP001492380">
    <property type="component" value="Unassembled WGS sequence"/>
</dbReference>
<gene>
    <name evidence="2" type="ORF">HDK90DRAFT_469759</name>
</gene>
<reference evidence="2 3" key="1">
    <citation type="submission" date="2024-04" db="EMBL/GenBank/DDBJ databases">
        <title>Phyllosticta paracitricarpa is synonymous to the EU quarantine fungus P. citricarpa based on phylogenomic analyses.</title>
        <authorList>
            <consortium name="Lawrence Berkeley National Laboratory"/>
            <person name="Van Ingen-Buijs V.A."/>
            <person name="Van Westerhoven A.C."/>
            <person name="Haridas S."/>
            <person name="Skiadas P."/>
            <person name="Martin F."/>
            <person name="Groenewald J.Z."/>
            <person name="Crous P.W."/>
            <person name="Seidl M.F."/>
        </authorList>
    </citation>
    <scope>NUCLEOTIDE SEQUENCE [LARGE SCALE GENOMIC DNA]</scope>
    <source>
        <strain evidence="2 3">CBS 123374</strain>
    </source>
</reference>
<proteinExistence type="predicted"/>
<feature type="region of interest" description="Disordered" evidence="1">
    <location>
        <begin position="60"/>
        <end position="116"/>
    </location>
</feature>